<accession>A0A6M5YVA5</accession>
<dbReference type="Gene3D" id="3.40.50.2300">
    <property type="match status" value="1"/>
</dbReference>
<dbReference type="Gene3D" id="1.10.510.10">
    <property type="entry name" value="Transferase(Phosphotransferase) domain 1"/>
    <property type="match status" value="1"/>
</dbReference>
<dbReference type="KEGG" id="ftj:FTUN_5597"/>
<dbReference type="InterPro" id="IPR000719">
    <property type="entry name" value="Prot_kinase_dom"/>
</dbReference>
<dbReference type="AlphaFoldDB" id="A0A6M5YVA5"/>
<dbReference type="PROSITE" id="PS50011">
    <property type="entry name" value="PROTEIN_KINASE_DOM"/>
    <property type="match status" value="1"/>
</dbReference>
<dbReference type="InterPro" id="IPR011009">
    <property type="entry name" value="Kinase-like_dom_sf"/>
</dbReference>
<dbReference type="CDD" id="cd00156">
    <property type="entry name" value="REC"/>
    <property type="match status" value="1"/>
</dbReference>
<dbReference type="PANTHER" id="PTHR44591">
    <property type="entry name" value="STRESS RESPONSE REGULATOR PROTEIN 1"/>
    <property type="match status" value="1"/>
</dbReference>
<dbReference type="InterPro" id="IPR011006">
    <property type="entry name" value="CheY-like_superfamily"/>
</dbReference>
<dbReference type="SMART" id="SM00448">
    <property type="entry name" value="REC"/>
    <property type="match status" value="1"/>
</dbReference>
<keyword evidence="6" id="KW-1185">Reference proteome</keyword>
<evidence type="ECO:0000256" key="2">
    <source>
        <dbReference type="PROSITE-ProRule" id="PRU00169"/>
    </source>
</evidence>
<dbReference type="Proteomes" id="UP000503447">
    <property type="component" value="Chromosome"/>
</dbReference>
<feature type="domain" description="Response regulatory" evidence="4">
    <location>
        <begin position="122"/>
        <end position="237"/>
    </location>
</feature>
<evidence type="ECO:0000313" key="6">
    <source>
        <dbReference type="Proteomes" id="UP000503447"/>
    </source>
</evidence>
<feature type="domain" description="Protein kinase" evidence="3">
    <location>
        <begin position="1"/>
        <end position="105"/>
    </location>
</feature>
<name>A0A6M5YVA5_9BACT</name>
<evidence type="ECO:0000259" key="3">
    <source>
        <dbReference type="PROSITE" id="PS50011"/>
    </source>
</evidence>
<dbReference type="PROSITE" id="PS50110">
    <property type="entry name" value="RESPONSE_REGULATORY"/>
    <property type="match status" value="1"/>
</dbReference>
<evidence type="ECO:0000259" key="4">
    <source>
        <dbReference type="PROSITE" id="PS50110"/>
    </source>
</evidence>
<dbReference type="GO" id="GO:0005524">
    <property type="term" value="F:ATP binding"/>
    <property type="evidence" value="ECO:0007669"/>
    <property type="project" value="InterPro"/>
</dbReference>
<dbReference type="InterPro" id="IPR001789">
    <property type="entry name" value="Sig_transdc_resp-reg_receiver"/>
</dbReference>
<dbReference type="PANTHER" id="PTHR44591:SF3">
    <property type="entry name" value="RESPONSE REGULATORY DOMAIN-CONTAINING PROTEIN"/>
    <property type="match status" value="1"/>
</dbReference>
<sequence length="338" mass="36172">MLVGSVGYMAPEQVEAPSQVDGRADVFGMGASLYLALTGRDPFPTSGELMALIARRMNGAVPRVRQHRPELPVELDDLVAKLMAPDPERRFPSAGAAAAALLPFASYRVPEARGAPVRTRARVLVIDDDPDVRAYVLSLLSEDYECAEAGDGREGLARVESDRYDLVIVDQEMPRLDGARFIERMLQATPAPAPMVLYMSGRVPTESLGGLLLGGADDFIRKPFAPPEFLSRVRGLLARRSEMARRTTGTSSVIRLASGDLDAAEAAAAFTAVGLFAQGACRLAEDAGALGRGYHARLPQYVRALAAAVPPVDEYARLAHPAYVDLLARAAPRTTSGC</sequence>
<dbReference type="Pfam" id="PF00072">
    <property type="entry name" value="Response_reg"/>
    <property type="match status" value="1"/>
</dbReference>
<organism evidence="5 6">
    <name type="scientific">Frigoriglobus tundricola</name>
    <dbReference type="NCBI Taxonomy" id="2774151"/>
    <lineage>
        <taxon>Bacteria</taxon>
        <taxon>Pseudomonadati</taxon>
        <taxon>Planctomycetota</taxon>
        <taxon>Planctomycetia</taxon>
        <taxon>Gemmatales</taxon>
        <taxon>Gemmataceae</taxon>
        <taxon>Frigoriglobus</taxon>
    </lineage>
</organism>
<gene>
    <name evidence="5" type="ORF">FTUN_5597</name>
</gene>
<protein>
    <recommendedName>
        <fullName evidence="7">Response regulator</fullName>
    </recommendedName>
</protein>
<feature type="modified residue" description="4-aspartylphosphate" evidence="2">
    <location>
        <position position="170"/>
    </location>
</feature>
<reference evidence="6" key="1">
    <citation type="submission" date="2020-05" db="EMBL/GenBank/DDBJ databases">
        <title>Frigoriglobus tundricola gen. nov., sp. nov., a psychrotolerant cellulolytic planctomycete of the family Gemmataceae with two divergent copies of 16S rRNA gene.</title>
        <authorList>
            <person name="Kulichevskaya I.S."/>
            <person name="Ivanova A.A."/>
            <person name="Naumoff D.G."/>
            <person name="Beletsky A.V."/>
            <person name="Rijpstra W.I.C."/>
            <person name="Sinninghe Damste J.S."/>
            <person name="Mardanov A.V."/>
            <person name="Ravin N.V."/>
            <person name="Dedysh S.N."/>
        </authorList>
    </citation>
    <scope>NUCLEOTIDE SEQUENCE [LARGE SCALE GENOMIC DNA]</scope>
    <source>
        <strain evidence="6">PL17</strain>
    </source>
</reference>
<dbReference type="EMBL" id="CP053452">
    <property type="protein sequence ID" value="QJW98017.1"/>
    <property type="molecule type" value="Genomic_DNA"/>
</dbReference>
<dbReference type="SUPFAM" id="SSF56112">
    <property type="entry name" value="Protein kinase-like (PK-like)"/>
    <property type="match status" value="1"/>
</dbReference>
<dbReference type="Pfam" id="PF00069">
    <property type="entry name" value="Pkinase"/>
    <property type="match status" value="1"/>
</dbReference>
<keyword evidence="1 2" id="KW-0597">Phosphoprotein</keyword>
<dbReference type="GO" id="GO:0000160">
    <property type="term" value="P:phosphorelay signal transduction system"/>
    <property type="evidence" value="ECO:0007669"/>
    <property type="project" value="InterPro"/>
</dbReference>
<dbReference type="InterPro" id="IPR050595">
    <property type="entry name" value="Bact_response_regulator"/>
</dbReference>
<evidence type="ECO:0008006" key="7">
    <source>
        <dbReference type="Google" id="ProtNLM"/>
    </source>
</evidence>
<dbReference type="GO" id="GO:0004672">
    <property type="term" value="F:protein kinase activity"/>
    <property type="evidence" value="ECO:0007669"/>
    <property type="project" value="InterPro"/>
</dbReference>
<evidence type="ECO:0000313" key="5">
    <source>
        <dbReference type="EMBL" id="QJW98017.1"/>
    </source>
</evidence>
<dbReference type="SUPFAM" id="SSF52172">
    <property type="entry name" value="CheY-like"/>
    <property type="match status" value="1"/>
</dbReference>
<proteinExistence type="predicted"/>
<evidence type="ECO:0000256" key="1">
    <source>
        <dbReference type="ARBA" id="ARBA00022553"/>
    </source>
</evidence>